<name>A0A8T1NBT8_CARIL</name>
<organism evidence="1 2">
    <name type="scientific">Carya illinoinensis</name>
    <name type="common">Pecan</name>
    <dbReference type="NCBI Taxonomy" id="32201"/>
    <lineage>
        <taxon>Eukaryota</taxon>
        <taxon>Viridiplantae</taxon>
        <taxon>Streptophyta</taxon>
        <taxon>Embryophyta</taxon>
        <taxon>Tracheophyta</taxon>
        <taxon>Spermatophyta</taxon>
        <taxon>Magnoliopsida</taxon>
        <taxon>eudicotyledons</taxon>
        <taxon>Gunneridae</taxon>
        <taxon>Pentapetalae</taxon>
        <taxon>rosids</taxon>
        <taxon>fabids</taxon>
        <taxon>Fagales</taxon>
        <taxon>Juglandaceae</taxon>
        <taxon>Carya</taxon>
    </lineage>
</organism>
<reference evidence="1" key="1">
    <citation type="submission" date="2020-12" db="EMBL/GenBank/DDBJ databases">
        <title>WGS assembly of Carya illinoinensis cv. Pawnee.</title>
        <authorList>
            <person name="Platts A."/>
            <person name="Shu S."/>
            <person name="Wright S."/>
            <person name="Barry K."/>
            <person name="Edger P."/>
            <person name="Pires J.C."/>
            <person name="Schmutz J."/>
        </authorList>
    </citation>
    <scope>NUCLEOTIDE SEQUENCE</scope>
    <source>
        <tissue evidence="1">Leaf</tissue>
    </source>
</reference>
<sequence>MQQIGFAKKWIELIMFCKPVTFSILINGEPIGLILPSRGIRQGDPLFPYLFLLGTEGLITLLNQAGLSKQISVIKVCRGAPIQENLEVKRILALGSI</sequence>
<dbReference type="AlphaFoldDB" id="A0A8T1NBT8"/>
<keyword evidence="2" id="KW-1185">Reference proteome</keyword>
<gene>
    <name evidence="1" type="ORF">CIPAW_15G093400</name>
</gene>
<protein>
    <recommendedName>
        <fullName evidence="3">Reverse transcriptase domain-containing protein</fullName>
    </recommendedName>
</protein>
<evidence type="ECO:0000313" key="1">
    <source>
        <dbReference type="EMBL" id="KAG6627018.1"/>
    </source>
</evidence>
<dbReference type="EMBL" id="CM031823">
    <property type="protein sequence ID" value="KAG6627018.1"/>
    <property type="molecule type" value="Genomic_DNA"/>
</dbReference>
<evidence type="ECO:0008006" key="3">
    <source>
        <dbReference type="Google" id="ProtNLM"/>
    </source>
</evidence>
<evidence type="ECO:0000313" key="2">
    <source>
        <dbReference type="Proteomes" id="UP000811609"/>
    </source>
</evidence>
<dbReference type="Proteomes" id="UP000811609">
    <property type="component" value="Chromosome 15"/>
</dbReference>
<accession>A0A8T1NBT8</accession>
<comment type="caution">
    <text evidence="1">The sequence shown here is derived from an EMBL/GenBank/DDBJ whole genome shotgun (WGS) entry which is preliminary data.</text>
</comment>
<proteinExistence type="predicted"/>